<sequence>MSLDVIELLGLVVSAIVMLYTLLSRFSVSDELERAKALQEAARLFDELESQGHDFGADKGIVSSNDASVGYKKSLRNLHFHTTFGVGEISLMALGSFVLALGIYLMSVTVETGIAAVLWYALALFALIGVPAVWIFVRRYVINRESREISDEEKARLLGRSTEG</sequence>
<evidence type="ECO:0000256" key="1">
    <source>
        <dbReference type="SAM" id="Phobius"/>
    </source>
</evidence>
<name>A0ABM5PQI3_9CORY</name>
<feature type="transmembrane region" description="Helical" evidence="1">
    <location>
        <begin position="6"/>
        <end position="26"/>
    </location>
</feature>
<accession>A0ABM5PQI3</accession>
<evidence type="ECO:0008006" key="4">
    <source>
        <dbReference type="Google" id="ProtNLM"/>
    </source>
</evidence>
<dbReference type="EMBL" id="CP004350">
    <property type="protein sequence ID" value="AHI20229.1"/>
    <property type="molecule type" value="Genomic_DNA"/>
</dbReference>
<dbReference type="InterPro" id="IPR036259">
    <property type="entry name" value="MFS_trans_sf"/>
</dbReference>
<keyword evidence="1" id="KW-1133">Transmembrane helix</keyword>
<keyword evidence="1" id="KW-0812">Transmembrane</keyword>
<dbReference type="SUPFAM" id="SSF103473">
    <property type="entry name" value="MFS general substrate transporter"/>
    <property type="match status" value="1"/>
</dbReference>
<dbReference type="GeneID" id="82877801"/>
<dbReference type="RefSeq" id="WP_025387677.1">
    <property type="nucleotide sequence ID" value="NZ_CP004350.1"/>
</dbReference>
<feature type="transmembrane region" description="Helical" evidence="1">
    <location>
        <begin position="117"/>
        <end position="137"/>
    </location>
</feature>
<proteinExistence type="predicted"/>
<evidence type="ECO:0000313" key="3">
    <source>
        <dbReference type="Proteomes" id="UP000019226"/>
    </source>
</evidence>
<reference evidence="3" key="1">
    <citation type="submission" date="2013-02" db="EMBL/GenBank/DDBJ databases">
        <title>The complete genome sequence of Corynebacterium casei LMG S-19264 (=DSM 44701).</title>
        <authorList>
            <person name="Ruckert C."/>
            <person name="Albersmeier A."/>
            <person name="Kalinowski J."/>
        </authorList>
    </citation>
    <scope>NUCLEOTIDE SEQUENCE [LARGE SCALE GENOMIC DNA]</scope>
    <source>
        <strain evidence="3">LMG S-19264</strain>
    </source>
</reference>
<evidence type="ECO:0000313" key="2">
    <source>
        <dbReference type="EMBL" id="AHI20229.1"/>
    </source>
</evidence>
<organism evidence="2 3">
    <name type="scientific">Corynebacterium casei LMG S-19264</name>
    <dbReference type="NCBI Taxonomy" id="1285583"/>
    <lineage>
        <taxon>Bacteria</taxon>
        <taxon>Bacillati</taxon>
        <taxon>Actinomycetota</taxon>
        <taxon>Actinomycetes</taxon>
        <taxon>Mycobacteriales</taxon>
        <taxon>Corynebacteriaceae</taxon>
        <taxon>Corynebacterium</taxon>
    </lineage>
</organism>
<feature type="transmembrane region" description="Helical" evidence="1">
    <location>
        <begin position="82"/>
        <end position="105"/>
    </location>
</feature>
<keyword evidence="1" id="KW-0472">Membrane</keyword>
<dbReference type="Proteomes" id="UP000019226">
    <property type="component" value="Chromosome"/>
</dbReference>
<protein>
    <recommendedName>
        <fullName evidence="4">Transmembrane protein</fullName>
    </recommendedName>
</protein>
<gene>
    <name evidence="2" type="ORF">CCASEI_08320</name>
</gene>
<keyword evidence="3" id="KW-1185">Reference proteome</keyword>